<feature type="transmembrane region" description="Helical" evidence="7">
    <location>
        <begin position="366"/>
        <end position="383"/>
    </location>
</feature>
<dbReference type="PANTHER" id="PTHR23513">
    <property type="entry name" value="INTEGRAL MEMBRANE EFFLUX PROTEIN-RELATED"/>
    <property type="match status" value="1"/>
</dbReference>
<feature type="transmembrane region" description="Helical" evidence="7">
    <location>
        <begin position="133"/>
        <end position="156"/>
    </location>
</feature>
<name>A0A9X2FS64_9LACO</name>
<dbReference type="Proteomes" id="UP001139006">
    <property type="component" value="Unassembled WGS sequence"/>
</dbReference>
<feature type="transmembrane region" description="Helical" evidence="7">
    <location>
        <begin position="249"/>
        <end position="269"/>
    </location>
</feature>
<dbReference type="CDD" id="cd06173">
    <property type="entry name" value="MFS_MefA_like"/>
    <property type="match status" value="1"/>
</dbReference>
<keyword evidence="6 7" id="KW-0472">Membrane</keyword>
<protein>
    <submittedName>
        <fullName evidence="9">MFS transporter</fullName>
    </submittedName>
</protein>
<feature type="transmembrane region" description="Helical" evidence="7">
    <location>
        <begin position="336"/>
        <end position="360"/>
    </location>
</feature>
<evidence type="ECO:0000313" key="10">
    <source>
        <dbReference type="Proteomes" id="UP001139006"/>
    </source>
</evidence>
<keyword evidence="10" id="KW-1185">Reference proteome</keyword>
<dbReference type="GO" id="GO:0022857">
    <property type="term" value="F:transmembrane transporter activity"/>
    <property type="evidence" value="ECO:0007669"/>
    <property type="project" value="InterPro"/>
</dbReference>
<dbReference type="RefSeq" id="WP_253362150.1">
    <property type="nucleotide sequence ID" value="NZ_JAIULA010000032.1"/>
</dbReference>
<dbReference type="GO" id="GO:0005886">
    <property type="term" value="C:plasma membrane"/>
    <property type="evidence" value="ECO:0007669"/>
    <property type="project" value="UniProtKB-SubCell"/>
</dbReference>
<keyword evidence="3" id="KW-1003">Cell membrane</keyword>
<evidence type="ECO:0000259" key="8">
    <source>
        <dbReference type="PROSITE" id="PS50850"/>
    </source>
</evidence>
<gene>
    <name evidence="9" type="ORF">LB941_11685</name>
</gene>
<evidence type="ECO:0000256" key="3">
    <source>
        <dbReference type="ARBA" id="ARBA00022475"/>
    </source>
</evidence>
<feature type="transmembrane region" description="Helical" evidence="7">
    <location>
        <begin position="93"/>
        <end position="112"/>
    </location>
</feature>
<feature type="transmembrane region" description="Helical" evidence="7">
    <location>
        <begin position="7"/>
        <end position="28"/>
    </location>
</feature>
<organism evidence="9 10">
    <name type="scientific">Ligilactobacillus ubinensis</name>
    <dbReference type="NCBI Taxonomy" id="2876789"/>
    <lineage>
        <taxon>Bacteria</taxon>
        <taxon>Bacillati</taxon>
        <taxon>Bacillota</taxon>
        <taxon>Bacilli</taxon>
        <taxon>Lactobacillales</taxon>
        <taxon>Lactobacillaceae</taxon>
        <taxon>Ligilactobacillus</taxon>
    </lineage>
</organism>
<dbReference type="AlphaFoldDB" id="A0A9X2FS64"/>
<dbReference type="Pfam" id="PF07690">
    <property type="entry name" value="MFS_1"/>
    <property type="match status" value="1"/>
</dbReference>
<dbReference type="Gene3D" id="1.20.1250.20">
    <property type="entry name" value="MFS general substrate transporter like domains"/>
    <property type="match status" value="1"/>
</dbReference>
<evidence type="ECO:0000256" key="2">
    <source>
        <dbReference type="ARBA" id="ARBA00022448"/>
    </source>
</evidence>
<feature type="domain" description="Major facilitator superfamily (MFS) profile" evidence="8">
    <location>
        <begin position="1"/>
        <end position="186"/>
    </location>
</feature>
<evidence type="ECO:0000256" key="6">
    <source>
        <dbReference type="ARBA" id="ARBA00023136"/>
    </source>
</evidence>
<feature type="transmembrane region" description="Helical" evidence="7">
    <location>
        <begin position="213"/>
        <end position="237"/>
    </location>
</feature>
<dbReference type="SUPFAM" id="SSF103473">
    <property type="entry name" value="MFS general substrate transporter"/>
    <property type="match status" value="1"/>
</dbReference>
<evidence type="ECO:0000256" key="1">
    <source>
        <dbReference type="ARBA" id="ARBA00004651"/>
    </source>
</evidence>
<evidence type="ECO:0000256" key="4">
    <source>
        <dbReference type="ARBA" id="ARBA00022692"/>
    </source>
</evidence>
<sequence length="390" mass="43626">MKYFPLIFSPFASQLGSAIYILGLNWLLVQATGNTKLLGLIEGLGGFAFLLGDFLVGILVDQCNRKKVLVWTDVFATVVCLLGSIFINNGKPQIWLLIVITSVLNLMLAINYPAAKAIIPEVIEKDYLQRFNAISNTFFNMANIIAPIIGGALLAIKSITFSEFLIANALSYLVAFFMNLLIPYKYSAPLRKKESIISSTIIGFNYVRHHPNLLTYMLAMGIFNFNYAGFSLTTPYIANHFFAGNSASYSMFLVISAIGGLLGGVWLMLQKSKIKPEVIYIEQILYGCVLILCGCFFSIITWMIIAFIYGIFQARFFGSIITFIQDETNGAFLGRVFGLTFLFFDGIQPIGSFIYGFFISTWQQETYIILGLCLLIFFVALLYKKAKFKI</sequence>
<dbReference type="InterPro" id="IPR011701">
    <property type="entry name" value="MFS"/>
</dbReference>
<dbReference type="EMBL" id="JAIULA010000032">
    <property type="protein sequence ID" value="MCP0887993.1"/>
    <property type="molecule type" value="Genomic_DNA"/>
</dbReference>
<feature type="transmembrane region" description="Helical" evidence="7">
    <location>
        <begin position="68"/>
        <end position="87"/>
    </location>
</feature>
<accession>A0A9X2FS64</accession>
<dbReference type="PANTHER" id="PTHR23513:SF11">
    <property type="entry name" value="STAPHYLOFERRIN A TRANSPORTER"/>
    <property type="match status" value="1"/>
</dbReference>
<evidence type="ECO:0000256" key="5">
    <source>
        <dbReference type="ARBA" id="ARBA00022989"/>
    </source>
</evidence>
<keyword evidence="4 7" id="KW-0812">Transmembrane</keyword>
<dbReference type="PROSITE" id="PS50850">
    <property type="entry name" value="MFS"/>
    <property type="match status" value="1"/>
</dbReference>
<feature type="transmembrane region" description="Helical" evidence="7">
    <location>
        <begin position="281"/>
        <end position="300"/>
    </location>
</feature>
<reference evidence="9 10" key="1">
    <citation type="journal article" date="2023" name="Int. J. Syst. Evol. Microbiol.">
        <title>Ligilactobacillus ubinensis sp. nov., a novel species isolated from the wild ferment of a durian fruit (Durio zibethinus).</title>
        <authorList>
            <person name="Heng Y.C."/>
            <person name="Menon N."/>
            <person name="Chen B."/>
            <person name="Loo B.Z.L."/>
            <person name="Wong G.W.J."/>
            <person name="Lim A.C.H."/>
            <person name="Silvaraju S."/>
            <person name="Kittelmann S."/>
        </authorList>
    </citation>
    <scope>NUCLEOTIDE SEQUENCE [LARGE SCALE GENOMIC DNA]</scope>
    <source>
        <strain evidence="9 10">WILCCON 0076</strain>
    </source>
</reference>
<dbReference type="InterPro" id="IPR020846">
    <property type="entry name" value="MFS_dom"/>
</dbReference>
<feature type="transmembrane region" description="Helical" evidence="7">
    <location>
        <begin position="40"/>
        <end position="61"/>
    </location>
</feature>
<feature type="transmembrane region" description="Helical" evidence="7">
    <location>
        <begin position="162"/>
        <end position="182"/>
    </location>
</feature>
<comment type="subcellular location">
    <subcellularLocation>
        <location evidence="1">Cell membrane</location>
        <topology evidence="1">Multi-pass membrane protein</topology>
    </subcellularLocation>
</comment>
<keyword evidence="2" id="KW-0813">Transport</keyword>
<evidence type="ECO:0000313" key="9">
    <source>
        <dbReference type="EMBL" id="MCP0887993.1"/>
    </source>
</evidence>
<keyword evidence="5 7" id="KW-1133">Transmembrane helix</keyword>
<evidence type="ECO:0000256" key="7">
    <source>
        <dbReference type="SAM" id="Phobius"/>
    </source>
</evidence>
<dbReference type="InterPro" id="IPR036259">
    <property type="entry name" value="MFS_trans_sf"/>
</dbReference>
<comment type="caution">
    <text evidence="9">The sequence shown here is derived from an EMBL/GenBank/DDBJ whole genome shotgun (WGS) entry which is preliminary data.</text>
</comment>
<proteinExistence type="predicted"/>